<proteinExistence type="predicted"/>
<evidence type="ECO:0000313" key="1">
    <source>
        <dbReference type="EMBL" id="AII07600.1"/>
    </source>
</evidence>
<sequence>MTASDPQVTTREEWLVARRELLAQEKELTRHRDRVNAARRALPMVEIIENYAFDGASGRTGFVDLFGGRSQLLIYHFMFEPDADEGCPSCSFTMDNVGPLDHLYARDTSFAAVSRAPLHKLEQYRRRMGWTFPWYSSHGSNFNYDFHVTLDASVAPVEYNYKDLAELERMDPAWKDWCGEEHGVSAFLRQGERIFHTYSGYARSTDILLGTYHWLDLTARGRQEDWEPQPRRGDDPFMSWLRRHDDYEPDMIAGKKIAD</sequence>
<gene>
    <name evidence="1" type="ORF">EP51_24285</name>
</gene>
<evidence type="ECO:0000313" key="2">
    <source>
        <dbReference type="Proteomes" id="UP000028488"/>
    </source>
</evidence>
<evidence type="ECO:0008006" key="3">
    <source>
        <dbReference type="Google" id="ProtNLM"/>
    </source>
</evidence>
<dbReference type="RefSeq" id="WP_128640602.1">
    <property type="nucleotide sequence ID" value="NZ_CP008947.1"/>
</dbReference>
<dbReference type="EMBL" id="CP008947">
    <property type="protein sequence ID" value="AII07600.1"/>
    <property type="molecule type" value="Genomic_DNA"/>
</dbReference>
<protein>
    <recommendedName>
        <fullName evidence="3">Dithiol-disulfide oxidoreductase (DUF899 family)</fullName>
    </recommendedName>
</protein>
<dbReference type="Pfam" id="PF05988">
    <property type="entry name" value="DUF899"/>
    <property type="match status" value="1"/>
</dbReference>
<dbReference type="AlphaFoldDB" id="A0A076ENB9"/>
<dbReference type="InterPro" id="IPR010296">
    <property type="entry name" value="DUF899_thioredox"/>
</dbReference>
<name>A0A076ENB9_RHOOP</name>
<dbReference type="eggNOG" id="COG4312">
    <property type="taxonomic scope" value="Bacteria"/>
</dbReference>
<accession>A0A076ENB9</accession>
<reference evidence="1 2" key="1">
    <citation type="submission" date="2014-07" db="EMBL/GenBank/DDBJ databases">
        <title>Genome Sequence of Rhodococcus opacus Strain R7, a Biodegrader of Mono- and Polycyclic Aromatic Hydrocarbons.</title>
        <authorList>
            <person name="Di Gennaro P."/>
            <person name="Zampolli J."/>
            <person name="Presti I."/>
            <person name="Cappelletti M."/>
            <person name="D'Ursi P."/>
            <person name="Orro A."/>
            <person name="Mezzelani A."/>
            <person name="Milanesi L."/>
        </authorList>
    </citation>
    <scope>NUCLEOTIDE SEQUENCE [LARGE SCALE GENOMIC DNA]</scope>
    <source>
        <strain evidence="1 2">R7</strain>
    </source>
</reference>
<dbReference type="Proteomes" id="UP000028488">
    <property type="component" value="Chromosome"/>
</dbReference>
<organism evidence="1 2">
    <name type="scientific">Rhodococcus opacus</name>
    <name type="common">Nocardia opaca</name>
    <dbReference type="NCBI Taxonomy" id="37919"/>
    <lineage>
        <taxon>Bacteria</taxon>
        <taxon>Bacillati</taxon>
        <taxon>Actinomycetota</taxon>
        <taxon>Actinomycetes</taxon>
        <taxon>Mycobacteriales</taxon>
        <taxon>Nocardiaceae</taxon>
        <taxon>Rhodococcus</taxon>
    </lineage>
</organism>